<reference evidence="1 2" key="1">
    <citation type="journal article" date="2014" name="Genome Announc.">
        <title>Draft Genome Sequence of Geobacillus thermopakistaniensis Strain MAS1.</title>
        <authorList>
            <person name="Siddiqui M.A."/>
            <person name="Rashid N."/>
            <person name="Ayyampalayam S."/>
            <person name="Whitman W.B."/>
        </authorList>
    </citation>
    <scope>NUCLEOTIDE SEQUENCE [LARGE SCALE GENOMIC DNA]</scope>
    <source>
        <strain evidence="1 2">MAS1</strain>
    </source>
</reference>
<protein>
    <submittedName>
        <fullName evidence="1">Uncharacterized protein</fullName>
    </submittedName>
</protein>
<name>A0A7U9J8T6_GEOTM</name>
<gene>
    <name evidence="1" type="ORF">T260_15195</name>
</gene>
<keyword evidence="2" id="KW-1185">Reference proteome</keyword>
<dbReference type="EMBL" id="AYSF01000078">
    <property type="protein sequence ID" value="ESU71120.1"/>
    <property type="molecule type" value="Genomic_DNA"/>
</dbReference>
<proteinExistence type="predicted"/>
<dbReference type="AlphaFoldDB" id="A0A7U9J8T6"/>
<organism evidence="1 2">
    <name type="scientific">Geobacillus thermopakistaniensis (strain MAS1)</name>
    <dbReference type="NCBI Taxonomy" id="1408282"/>
    <lineage>
        <taxon>Bacteria</taxon>
        <taxon>Bacillati</taxon>
        <taxon>Bacillota</taxon>
        <taxon>Bacilli</taxon>
        <taxon>Bacillales</taxon>
        <taxon>Anoxybacillaceae</taxon>
        <taxon>Geobacillus</taxon>
    </lineage>
</organism>
<evidence type="ECO:0000313" key="2">
    <source>
        <dbReference type="Proteomes" id="UP000018339"/>
    </source>
</evidence>
<sequence length="55" mass="6409">MKLLLLQTTVVDHRLQYAMIETDDDQEQAFIDGVMSACEFFEKALDHIIDIDEIH</sequence>
<dbReference type="Proteomes" id="UP000018339">
    <property type="component" value="Unassembled WGS sequence"/>
</dbReference>
<comment type="caution">
    <text evidence="1">The sequence shown here is derived from an EMBL/GenBank/DDBJ whole genome shotgun (WGS) entry which is preliminary data.</text>
</comment>
<dbReference type="RefSeq" id="WP_023634415.1">
    <property type="nucleotide sequence ID" value="NZ_AYSF01000078.1"/>
</dbReference>
<accession>A0A7U9J8T6</accession>
<evidence type="ECO:0000313" key="1">
    <source>
        <dbReference type="EMBL" id="ESU71120.1"/>
    </source>
</evidence>